<evidence type="ECO:0000256" key="1">
    <source>
        <dbReference type="SAM" id="MobiDB-lite"/>
    </source>
</evidence>
<feature type="region of interest" description="Disordered" evidence="1">
    <location>
        <begin position="25"/>
        <end position="50"/>
    </location>
</feature>
<proteinExistence type="predicted"/>
<dbReference type="EMBL" id="UNSH01000060">
    <property type="protein sequence ID" value="SZF03932.1"/>
    <property type="molecule type" value="Genomic_DNA"/>
</dbReference>
<keyword evidence="2" id="KW-0472">Membrane</keyword>
<feature type="region of interest" description="Disordered" evidence="1">
    <location>
        <begin position="368"/>
        <end position="388"/>
    </location>
</feature>
<keyword evidence="2" id="KW-1133">Transmembrane helix</keyword>
<protein>
    <submittedName>
        <fullName evidence="3">Uncharacterized protein</fullName>
    </submittedName>
</protein>
<dbReference type="Proteomes" id="UP000275772">
    <property type="component" value="Unassembled WGS sequence"/>
</dbReference>
<feature type="compositionally biased region" description="Polar residues" evidence="1">
    <location>
        <begin position="26"/>
        <end position="36"/>
    </location>
</feature>
<evidence type="ECO:0000313" key="4">
    <source>
        <dbReference type="Proteomes" id="UP000275772"/>
    </source>
</evidence>
<accession>A0A383UXB1</accession>
<sequence>MGQLETLTALALGRGHYEEEVVWTSEAESNGNQKYNSRGHPRNPETRKREREHIRAANEVMQVTGVVEDAATVRAKSSEDEADRQLESFIGFRLMEVGRACLYTGIWSAVGLRRRILLYRPYSTLQIRKILQSERKLHSTIHLLFSGLSTILIPHTLDYVILFFETILDHLYGSDKNQETFMPLGTRALVRRIAKWTYNYFRIQFQLFAILQQLNLIPQSRFLHTLKSFIPFQETSLVKFKPKDTNSIWQLPLTWAGALILSTAPLLAVWGYEKLKITVSALIYRRIYMRLPRPAGSSIFSGIPVDLLRAERNSADQISSYAQDSGPNISWAVNSNHPEAQSPSMGQDASDDEDDEMNHAQLISFDVEPTESADANRGPWSAELRSSNDSKQSGVTRYRVTGLTLLPTILAAERWRDIIADILVMPIEALMVRFIGRAYRINNALSVDDIFEPNLRITGFSNLMTAYTLQSAITGVIWGLITFSTNRYAIRRQKIAPRSHLLDRD</sequence>
<keyword evidence="2" id="KW-0812">Transmembrane</keyword>
<feature type="transmembrane region" description="Helical" evidence="2">
    <location>
        <begin position="464"/>
        <end position="484"/>
    </location>
</feature>
<reference evidence="3 4" key="1">
    <citation type="submission" date="2017-11" db="EMBL/GenBank/DDBJ databases">
        <authorList>
            <person name="Kracher B."/>
        </authorList>
    </citation>
    <scope>NUCLEOTIDE SEQUENCE [LARGE SCALE GENOMIC DNA]</scope>
    <source>
        <strain evidence="3 4">RACE1</strain>
    </source>
</reference>
<name>A0A383UXB1_BLUHO</name>
<dbReference type="VEuPathDB" id="FungiDB:BLGHR1_14726"/>
<evidence type="ECO:0000256" key="2">
    <source>
        <dbReference type="SAM" id="Phobius"/>
    </source>
</evidence>
<organism evidence="3 4">
    <name type="scientific">Blumeria hordei</name>
    <name type="common">Barley powdery mildew</name>
    <name type="synonym">Blumeria graminis f. sp. hordei</name>
    <dbReference type="NCBI Taxonomy" id="2867405"/>
    <lineage>
        <taxon>Eukaryota</taxon>
        <taxon>Fungi</taxon>
        <taxon>Dikarya</taxon>
        <taxon>Ascomycota</taxon>
        <taxon>Pezizomycotina</taxon>
        <taxon>Leotiomycetes</taxon>
        <taxon>Erysiphales</taxon>
        <taxon>Erysiphaceae</taxon>
        <taxon>Blumeria</taxon>
    </lineage>
</organism>
<gene>
    <name evidence="3" type="ORF">BLGHR1_14726</name>
</gene>
<feature type="region of interest" description="Disordered" evidence="1">
    <location>
        <begin position="330"/>
        <end position="354"/>
    </location>
</feature>
<evidence type="ECO:0000313" key="3">
    <source>
        <dbReference type="EMBL" id="SZF03932.1"/>
    </source>
</evidence>
<feature type="compositionally biased region" description="Polar residues" evidence="1">
    <location>
        <begin position="330"/>
        <end position="347"/>
    </location>
</feature>
<dbReference type="AlphaFoldDB" id="A0A383UXB1"/>